<dbReference type="RefSeq" id="WP_120978120.1">
    <property type="nucleotide sequence ID" value="NZ_RBZM01000007.1"/>
</dbReference>
<dbReference type="InterPro" id="IPR023214">
    <property type="entry name" value="HAD_sf"/>
</dbReference>
<dbReference type="EMBL" id="RBZM01000007">
    <property type="protein sequence ID" value="RKP51422.1"/>
    <property type="molecule type" value="Genomic_DNA"/>
</dbReference>
<proteinExistence type="predicted"/>
<dbReference type="OrthoDB" id="9797743at2"/>
<dbReference type="GO" id="GO:0006281">
    <property type="term" value="P:DNA repair"/>
    <property type="evidence" value="ECO:0007669"/>
    <property type="project" value="TreeGrafter"/>
</dbReference>
<dbReference type="PANTHER" id="PTHR43434:SF1">
    <property type="entry name" value="PHOSPHOGLYCOLATE PHOSPHATASE"/>
    <property type="match status" value="1"/>
</dbReference>
<dbReference type="Gene3D" id="3.40.50.1000">
    <property type="entry name" value="HAD superfamily/HAD-like"/>
    <property type="match status" value="1"/>
</dbReference>
<dbReference type="AlphaFoldDB" id="A0A494XNS5"/>
<dbReference type="InterPro" id="IPR036412">
    <property type="entry name" value="HAD-like_sf"/>
</dbReference>
<keyword evidence="1" id="KW-0378">Hydrolase</keyword>
<evidence type="ECO:0000313" key="1">
    <source>
        <dbReference type="EMBL" id="RKP51422.1"/>
    </source>
</evidence>
<evidence type="ECO:0000313" key="2">
    <source>
        <dbReference type="Proteomes" id="UP000282076"/>
    </source>
</evidence>
<dbReference type="Pfam" id="PF00702">
    <property type="entry name" value="Hydrolase"/>
    <property type="match status" value="1"/>
</dbReference>
<dbReference type="InterPro" id="IPR050155">
    <property type="entry name" value="HAD-like_hydrolase_sf"/>
</dbReference>
<dbReference type="CDD" id="cd07505">
    <property type="entry name" value="HAD_BPGM-like"/>
    <property type="match status" value="1"/>
</dbReference>
<reference evidence="1 2" key="1">
    <citation type="submission" date="2018-10" db="EMBL/GenBank/DDBJ databases">
        <title>Cohnella sp. M2MS4P-1, whole genome shotgun sequence.</title>
        <authorList>
            <person name="Tuo L."/>
        </authorList>
    </citation>
    <scope>NUCLEOTIDE SEQUENCE [LARGE SCALE GENOMIC DNA]</scope>
    <source>
        <strain evidence="1 2">M2MS4P-1</strain>
    </source>
</reference>
<gene>
    <name evidence="1" type="ORF">D7Z26_16655</name>
</gene>
<keyword evidence="2" id="KW-1185">Reference proteome</keyword>
<accession>A0A494XNS5</accession>
<dbReference type="SFLD" id="SFLDG01129">
    <property type="entry name" value="C1.5:_HAD__Beta-PGM__Phosphata"/>
    <property type="match status" value="1"/>
</dbReference>
<dbReference type="Proteomes" id="UP000282076">
    <property type="component" value="Unassembled WGS sequence"/>
</dbReference>
<name>A0A494XNS5_9BACL</name>
<dbReference type="SFLD" id="SFLDS00003">
    <property type="entry name" value="Haloacid_Dehalogenase"/>
    <property type="match status" value="1"/>
</dbReference>
<dbReference type="GO" id="GO:0005829">
    <property type="term" value="C:cytosol"/>
    <property type="evidence" value="ECO:0007669"/>
    <property type="project" value="TreeGrafter"/>
</dbReference>
<organism evidence="1 2">
    <name type="scientific">Cohnella endophytica</name>
    <dbReference type="NCBI Taxonomy" id="2419778"/>
    <lineage>
        <taxon>Bacteria</taxon>
        <taxon>Bacillati</taxon>
        <taxon>Bacillota</taxon>
        <taxon>Bacilli</taxon>
        <taxon>Bacillales</taxon>
        <taxon>Paenibacillaceae</taxon>
        <taxon>Cohnella</taxon>
    </lineage>
</organism>
<dbReference type="SUPFAM" id="SSF56784">
    <property type="entry name" value="HAD-like"/>
    <property type="match status" value="1"/>
</dbReference>
<dbReference type="GO" id="GO:0008967">
    <property type="term" value="F:phosphoglycolate phosphatase activity"/>
    <property type="evidence" value="ECO:0007669"/>
    <property type="project" value="TreeGrafter"/>
</dbReference>
<comment type="caution">
    <text evidence="1">The sequence shown here is derived from an EMBL/GenBank/DDBJ whole genome shotgun (WGS) entry which is preliminary data.</text>
</comment>
<protein>
    <submittedName>
        <fullName evidence="1">HAD family hydrolase</fullName>
    </submittedName>
</protein>
<sequence length="263" mass="28389">MAVLHAAGASYRIDGILFDKDGTLLDFIYTWGNWSEHLLARFSASLLERKLPPFRVDLDALWGAFRSGDGVVVDYDRNGPLAMGTVDEMLAILAWHGYRSGLSWAEAKTLAAEAKLKADEQLEATRAARLLPGVLDFLEDCRQAGIPLAVVTADETEAAVKHLTWLGIQERFDAIVGTDQVERGKPYPDMALLACERLGLRGGRFAVIGDTKGDMRMAKEAGAAAAILIAEPSALDDSSNLNGADAAVATLHELHITKEDSPT</sequence>
<dbReference type="NCBIfam" id="TIGR01549">
    <property type="entry name" value="HAD-SF-IA-v1"/>
    <property type="match status" value="1"/>
</dbReference>
<dbReference type="PANTHER" id="PTHR43434">
    <property type="entry name" value="PHOSPHOGLYCOLATE PHOSPHATASE"/>
    <property type="match status" value="1"/>
</dbReference>
<dbReference type="NCBIfam" id="TIGR01509">
    <property type="entry name" value="HAD-SF-IA-v3"/>
    <property type="match status" value="1"/>
</dbReference>
<dbReference type="InterPro" id="IPR006439">
    <property type="entry name" value="HAD-SF_hydro_IA"/>
</dbReference>